<dbReference type="InterPro" id="IPR000358">
    <property type="entry name" value="RNR_small_fam"/>
</dbReference>
<reference evidence="1" key="2">
    <citation type="submission" date="2020-06" db="EMBL/GenBank/DDBJ databases">
        <authorList>
            <person name="Sheffer M."/>
        </authorList>
    </citation>
    <scope>NUCLEOTIDE SEQUENCE</scope>
</reference>
<gene>
    <name evidence="1" type="ORF">HNY73_009965</name>
</gene>
<proteinExistence type="predicted"/>
<dbReference type="EMBL" id="JABXBU010000030">
    <property type="protein sequence ID" value="KAF8784261.1"/>
    <property type="molecule type" value="Genomic_DNA"/>
</dbReference>
<accession>A0A8T0F0B2</accession>
<comment type="caution">
    <text evidence="1">The sequence shown here is derived from an EMBL/GenBank/DDBJ whole genome shotgun (WGS) entry which is preliminary data.</text>
</comment>
<organism evidence="1 2">
    <name type="scientific">Argiope bruennichi</name>
    <name type="common">Wasp spider</name>
    <name type="synonym">Aranea bruennichi</name>
    <dbReference type="NCBI Taxonomy" id="94029"/>
    <lineage>
        <taxon>Eukaryota</taxon>
        <taxon>Metazoa</taxon>
        <taxon>Ecdysozoa</taxon>
        <taxon>Arthropoda</taxon>
        <taxon>Chelicerata</taxon>
        <taxon>Arachnida</taxon>
        <taxon>Araneae</taxon>
        <taxon>Araneomorphae</taxon>
        <taxon>Entelegynae</taxon>
        <taxon>Araneoidea</taxon>
        <taxon>Araneidae</taxon>
        <taxon>Argiope</taxon>
    </lineage>
</organism>
<dbReference type="GO" id="GO:0005829">
    <property type="term" value="C:cytosol"/>
    <property type="evidence" value="ECO:0007669"/>
    <property type="project" value="TreeGrafter"/>
</dbReference>
<sequence>MMAICLKTELDLFSENAVQLAIDGSAFVEIQPVASLTDNSPLEFFISGNGDQYLDLAHSILHLKIKVVKKNGTNLQNTDHIAPINYILNTLFSELSVFLNDRQVMNQVNYAYRAYIDSLLFSSKTAQETMLTSALFYKDTAGHFDTMGANSANLGFRERQKLSTESKVLDLIGPLHMDIAFQDRLLPNGVDVRIRLLRHKSEFALMSSSADCKIIIQSASLFIRKVNVAPSIIIAQEKALEHGSMKLPIRRADVRTFSLAKGLQSLTIPNAFIGPLPSRVILGFVANDALNGNLAKNPFKFSHYNLSYLSISDGNKMYPAKPYTPDFDSDSYARSYLSLFTDLNRYHNFQNININYEEFKYGYALHAIDLTPDFASNESHTSVIKNGNISIEIKFGTALTETVSLVVYSEFRNTIEIDRSRSVFIDY</sequence>
<keyword evidence="2" id="KW-1185">Reference proteome</keyword>
<dbReference type="PANTHER" id="PTHR23409:SF21">
    <property type="entry name" value="CAPSID PROTEIN"/>
    <property type="match status" value="1"/>
</dbReference>
<name>A0A8T0F0B2_ARGBR</name>
<dbReference type="GO" id="GO:0004748">
    <property type="term" value="F:ribonucleoside-diphosphate reductase activity, thioredoxin disulfide as acceptor"/>
    <property type="evidence" value="ECO:0007669"/>
    <property type="project" value="TreeGrafter"/>
</dbReference>
<evidence type="ECO:0000313" key="1">
    <source>
        <dbReference type="EMBL" id="KAF8784261.1"/>
    </source>
</evidence>
<protein>
    <submittedName>
        <fullName evidence="1">Uncharacterized protein</fullName>
    </submittedName>
</protein>
<dbReference type="GO" id="GO:0009263">
    <property type="term" value="P:deoxyribonucleotide biosynthetic process"/>
    <property type="evidence" value="ECO:0007669"/>
    <property type="project" value="InterPro"/>
</dbReference>
<evidence type="ECO:0000313" key="2">
    <source>
        <dbReference type="Proteomes" id="UP000807504"/>
    </source>
</evidence>
<dbReference type="PANTHER" id="PTHR23409">
    <property type="entry name" value="RIBONUCLEOSIDE-DIPHOSPHATE REDUCTASE SMALL CHAIN"/>
    <property type="match status" value="1"/>
</dbReference>
<reference evidence="1" key="1">
    <citation type="journal article" date="2020" name="bioRxiv">
        <title>Chromosome-level reference genome of the European wasp spider Argiope bruennichi: a resource for studies on range expansion and evolutionary adaptation.</title>
        <authorList>
            <person name="Sheffer M.M."/>
            <person name="Hoppe A."/>
            <person name="Krehenwinkel H."/>
            <person name="Uhl G."/>
            <person name="Kuss A.W."/>
            <person name="Jensen L."/>
            <person name="Jensen C."/>
            <person name="Gillespie R.G."/>
            <person name="Hoff K.J."/>
            <person name="Prost S."/>
        </authorList>
    </citation>
    <scope>NUCLEOTIDE SEQUENCE</scope>
</reference>
<dbReference type="Proteomes" id="UP000807504">
    <property type="component" value="Unassembled WGS sequence"/>
</dbReference>
<dbReference type="AlphaFoldDB" id="A0A8T0F0B2"/>